<keyword evidence="2" id="KW-1185">Reference proteome</keyword>
<evidence type="ECO:0000313" key="1">
    <source>
        <dbReference type="EMBL" id="RLM69292.1"/>
    </source>
</evidence>
<dbReference type="AlphaFoldDB" id="A0A3L6PZZ8"/>
<dbReference type="OrthoDB" id="1722937at2759"/>
<dbReference type="InterPro" id="IPR021369">
    <property type="entry name" value="DUF2985"/>
</dbReference>
<dbReference type="GO" id="GO:0009975">
    <property type="term" value="F:cyclase activity"/>
    <property type="evidence" value="ECO:0007669"/>
    <property type="project" value="TreeGrafter"/>
</dbReference>
<dbReference type="PANTHER" id="PTHR31045">
    <property type="entry name" value="PLAC8 FAMILY PROTEIN-RELATED"/>
    <property type="match status" value="1"/>
</dbReference>
<protein>
    <submittedName>
        <fullName evidence="1">Uncharacterized protein</fullName>
    </submittedName>
</protein>
<reference evidence="2" key="1">
    <citation type="journal article" date="2019" name="Nat. Commun.">
        <title>The genome of broomcorn millet.</title>
        <authorList>
            <person name="Zou C."/>
            <person name="Miki D."/>
            <person name="Li D."/>
            <person name="Tang Q."/>
            <person name="Xiao L."/>
            <person name="Rajput S."/>
            <person name="Deng P."/>
            <person name="Jia W."/>
            <person name="Huang R."/>
            <person name="Zhang M."/>
            <person name="Sun Y."/>
            <person name="Hu J."/>
            <person name="Fu X."/>
            <person name="Schnable P.S."/>
            <person name="Li F."/>
            <person name="Zhang H."/>
            <person name="Feng B."/>
            <person name="Zhu X."/>
            <person name="Liu R."/>
            <person name="Schnable J.C."/>
            <person name="Zhu J.-K."/>
            <person name="Zhang H."/>
        </authorList>
    </citation>
    <scope>NUCLEOTIDE SEQUENCE [LARGE SCALE GENOMIC DNA]</scope>
</reference>
<organism evidence="1 2">
    <name type="scientific">Panicum miliaceum</name>
    <name type="common">Proso millet</name>
    <name type="synonym">Broomcorn millet</name>
    <dbReference type="NCBI Taxonomy" id="4540"/>
    <lineage>
        <taxon>Eukaryota</taxon>
        <taxon>Viridiplantae</taxon>
        <taxon>Streptophyta</taxon>
        <taxon>Embryophyta</taxon>
        <taxon>Tracheophyta</taxon>
        <taxon>Spermatophyta</taxon>
        <taxon>Magnoliopsida</taxon>
        <taxon>Liliopsida</taxon>
        <taxon>Poales</taxon>
        <taxon>Poaceae</taxon>
        <taxon>PACMAD clade</taxon>
        <taxon>Panicoideae</taxon>
        <taxon>Panicodae</taxon>
        <taxon>Paniceae</taxon>
        <taxon>Panicinae</taxon>
        <taxon>Panicum</taxon>
        <taxon>Panicum sect. Panicum</taxon>
    </lineage>
</organism>
<dbReference type="PANTHER" id="PTHR31045:SF16">
    <property type="entry name" value="OS12G0109633 PROTEIN"/>
    <property type="match status" value="1"/>
</dbReference>
<gene>
    <name evidence="1" type="ORF">C2845_PM17G00540</name>
</gene>
<name>A0A3L6PZZ8_PANMI</name>
<sequence>MTGALNSAVPDASRRRRWTEAANQVLDALFTVMCVYQHPRLCQHLALLFRWRDADARELRGV</sequence>
<dbReference type="EMBL" id="PQIB02000014">
    <property type="protein sequence ID" value="RLM69292.1"/>
    <property type="molecule type" value="Genomic_DNA"/>
</dbReference>
<accession>A0A3L6PZZ8</accession>
<comment type="caution">
    <text evidence="1">The sequence shown here is derived from an EMBL/GenBank/DDBJ whole genome shotgun (WGS) entry which is preliminary data.</text>
</comment>
<proteinExistence type="predicted"/>
<evidence type="ECO:0000313" key="2">
    <source>
        <dbReference type="Proteomes" id="UP000275267"/>
    </source>
</evidence>
<dbReference type="GO" id="GO:0051762">
    <property type="term" value="P:sesquiterpene biosynthetic process"/>
    <property type="evidence" value="ECO:0007669"/>
    <property type="project" value="TreeGrafter"/>
</dbReference>
<dbReference type="STRING" id="4540.A0A3L6PZZ8"/>
<dbReference type="Proteomes" id="UP000275267">
    <property type="component" value="Unassembled WGS sequence"/>
</dbReference>
<dbReference type="Pfam" id="PF11204">
    <property type="entry name" value="DUF2985"/>
    <property type="match status" value="1"/>
</dbReference>